<dbReference type="PROSITE" id="PS51257">
    <property type="entry name" value="PROKAR_LIPOPROTEIN"/>
    <property type="match status" value="1"/>
</dbReference>
<comment type="caution">
    <text evidence="2">The sequence shown here is derived from an EMBL/GenBank/DDBJ whole genome shotgun (WGS) entry which is preliminary data.</text>
</comment>
<evidence type="ECO:0000256" key="1">
    <source>
        <dbReference type="SAM" id="MobiDB-lite"/>
    </source>
</evidence>
<accession>A0A3R6W287</accession>
<feature type="compositionally biased region" description="Low complexity" evidence="1">
    <location>
        <begin position="247"/>
        <end position="261"/>
    </location>
</feature>
<dbReference type="AlphaFoldDB" id="A0A3R6W287"/>
<evidence type="ECO:0000313" key="3">
    <source>
        <dbReference type="Proteomes" id="UP000285060"/>
    </source>
</evidence>
<dbReference type="Proteomes" id="UP000285060">
    <property type="component" value="Unassembled WGS sequence"/>
</dbReference>
<feature type="region of interest" description="Disordered" evidence="1">
    <location>
        <begin position="216"/>
        <end position="261"/>
    </location>
</feature>
<protein>
    <submittedName>
        <fullName evidence="2">Uncharacterized protein</fullName>
    </submittedName>
</protein>
<evidence type="ECO:0000313" key="2">
    <source>
        <dbReference type="EMBL" id="RHY33457.1"/>
    </source>
</evidence>
<name>A0A3R6W287_9STRA</name>
<dbReference type="EMBL" id="QUSY01000074">
    <property type="protein sequence ID" value="RHY33457.1"/>
    <property type="molecule type" value="Genomic_DNA"/>
</dbReference>
<reference evidence="2 3" key="1">
    <citation type="submission" date="2018-08" db="EMBL/GenBank/DDBJ databases">
        <title>Aphanomyces genome sequencing and annotation.</title>
        <authorList>
            <person name="Minardi D."/>
            <person name="Oidtmann B."/>
            <person name="Van Der Giezen M."/>
            <person name="Studholme D.J."/>
        </authorList>
    </citation>
    <scope>NUCLEOTIDE SEQUENCE [LARGE SCALE GENOMIC DNA]</scope>
    <source>
        <strain evidence="2 3">NJM0002</strain>
    </source>
</reference>
<keyword evidence="3" id="KW-1185">Reference proteome</keyword>
<gene>
    <name evidence="2" type="ORF">DYB32_001619</name>
</gene>
<dbReference type="VEuPathDB" id="FungiDB:H310_01389"/>
<sequence>MNAKKVTSDTTTVSTTESQTSNNATIAALGCYLDKKAKDVYDATPDFPIIRSPNPRNTSRAVFGLAVKLTNITKFRAHKRRSGLKIKRTATQRSDKLGKKDGKSYRDVQAAAMLHRQKHGNPLDMSEKVLTAFRAGGEGALRCFTCHQCIVVAHLWLQRKQRRDKALKDNVTSNLVMRHSKMSTMSENVFDIISKNFVTAVPALQFFDDRNVADVPKPTVSKLPTSPLRRPHTSRPVKPSRPSMPETTALPTRPATSRAAAAVTTPRGICYTVTDDGQRMCKTEHNMSDLELDRAFRCVAHFHTTHKREVHFSHGSRGRSNNKVMSVEDALLLNMNKRSSILRRQWHCPLSVWWNRLKIRMGLKKNRLRDISTAFNEHQKHLTETLVATLGTRIALIDTERPVGRSL</sequence>
<organism evidence="2 3">
    <name type="scientific">Aphanomyces invadans</name>
    <dbReference type="NCBI Taxonomy" id="157072"/>
    <lineage>
        <taxon>Eukaryota</taxon>
        <taxon>Sar</taxon>
        <taxon>Stramenopiles</taxon>
        <taxon>Oomycota</taxon>
        <taxon>Saprolegniomycetes</taxon>
        <taxon>Saprolegniales</taxon>
        <taxon>Verrucalvaceae</taxon>
        <taxon>Aphanomyces</taxon>
    </lineage>
</organism>
<proteinExistence type="predicted"/>